<dbReference type="Gene3D" id="1.10.150.240">
    <property type="entry name" value="Putative phosphatase, domain 2"/>
    <property type="match status" value="1"/>
</dbReference>
<accession>A0ABP4AW94</accession>
<evidence type="ECO:0008006" key="4">
    <source>
        <dbReference type="Google" id="ProtNLM"/>
    </source>
</evidence>
<dbReference type="PANTHER" id="PTHR43611">
    <property type="entry name" value="ALPHA-D-GLUCOSE 1-PHOSPHATE PHOSPHATASE"/>
    <property type="match status" value="1"/>
</dbReference>
<evidence type="ECO:0000256" key="1">
    <source>
        <dbReference type="SAM" id="MobiDB-lite"/>
    </source>
</evidence>
<feature type="compositionally biased region" description="Polar residues" evidence="1">
    <location>
        <begin position="275"/>
        <end position="294"/>
    </location>
</feature>
<protein>
    <recommendedName>
        <fullName evidence="4">Hydrolase</fullName>
    </recommendedName>
</protein>
<sequence>MSTDRRIVLFDLFGVIALHQRPGALAEMAARRAAPADAFAEAYWDCRLPYDAAQWSAPEYWTAVLRWLSLPVDADTIEELRLADIDSWSRVDHRMVAYVQSLRNIAEVALLSNIPADHADAFLAAQPWLGNLDHVAFSGKINAAKPAPATFHRCVVSMQAAPAGFLFVDDREENVRAARATGMNGRTFRERRRFVSGTDTGPCPNRHGPAARCAMRCQPLPARRGSCLKGAAPPGMCTSASRRGSWERYDRGFTRAERPGATEPDSGGSSGCRRTPSTHTPRVPQTSPRPSTRWSRGPAGGLSPPLRSNRSECRRVRPGRFVTALRIG</sequence>
<gene>
    <name evidence="2" type="ORF">GCM10009575_057870</name>
</gene>
<dbReference type="SUPFAM" id="SSF56784">
    <property type="entry name" value="HAD-like"/>
    <property type="match status" value="1"/>
</dbReference>
<dbReference type="EMBL" id="BAAAID010000042">
    <property type="protein sequence ID" value="GAA0942001.1"/>
    <property type="molecule type" value="Genomic_DNA"/>
</dbReference>
<comment type="caution">
    <text evidence="2">The sequence shown here is derived from an EMBL/GenBank/DDBJ whole genome shotgun (WGS) entry which is preliminary data.</text>
</comment>
<dbReference type="PANTHER" id="PTHR43611:SF3">
    <property type="entry name" value="FLAVIN MONONUCLEOTIDE HYDROLASE 1, CHLOROPLATIC"/>
    <property type="match status" value="1"/>
</dbReference>
<dbReference type="Pfam" id="PF00702">
    <property type="entry name" value="Hydrolase"/>
    <property type="match status" value="1"/>
</dbReference>
<dbReference type="Proteomes" id="UP001500418">
    <property type="component" value="Unassembled WGS sequence"/>
</dbReference>
<reference evidence="3" key="1">
    <citation type="journal article" date="2019" name="Int. J. Syst. Evol. Microbiol.">
        <title>The Global Catalogue of Microorganisms (GCM) 10K type strain sequencing project: providing services to taxonomists for standard genome sequencing and annotation.</title>
        <authorList>
            <consortium name="The Broad Institute Genomics Platform"/>
            <consortium name="The Broad Institute Genome Sequencing Center for Infectious Disease"/>
            <person name="Wu L."/>
            <person name="Ma J."/>
        </authorList>
    </citation>
    <scope>NUCLEOTIDE SEQUENCE [LARGE SCALE GENOMIC DNA]</scope>
    <source>
        <strain evidence="3">JCM 11444</strain>
    </source>
</reference>
<keyword evidence="3" id="KW-1185">Reference proteome</keyword>
<dbReference type="InterPro" id="IPR023198">
    <property type="entry name" value="PGP-like_dom2"/>
</dbReference>
<evidence type="ECO:0000313" key="3">
    <source>
        <dbReference type="Proteomes" id="UP001500418"/>
    </source>
</evidence>
<name>A0ABP4AW94_9ACTN</name>
<feature type="region of interest" description="Disordered" evidence="1">
    <location>
        <begin position="253"/>
        <end position="312"/>
    </location>
</feature>
<proteinExistence type="predicted"/>
<evidence type="ECO:0000313" key="2">
    <source>
        <dbReference type="EMBL" id="GAA0942001.1"/>
    </source>
</evidence>
<dbReference type="InterPro" id="IPR023214">
    <property type="entry name" value="HAD_sf"/>
</dbReference>
<organism evidence="2 3">
    <name type="scientific">Streptomyces rhizosphaericus</name>
    <dbReference type="NCBI Taxonomy" id="114699"/>
    <lineage>
        <taxon>Bacteria</taxon>
        <taxon>Bacillati</taxon>
        <taxon>Actinomycetota</taxon>
        <taxon>Actinomycetes</taxon>
        <taxon>Kitasatosporales</taxon>
        <taxon>Streptomycetaceae</taxon>
        <taxon>Streptomyces</taxon>
        <taxon>Streptomyces violaceusniger group</taxon>
    </lineage>
</organism>
<dbReference type="InterPro" id="IPR036412">
    <property type="entry name" value="HAD-like_sf"/>
</dbReference>
<dbReference type="Gene3D" id="3.40.50.1000">
    <property type="entry name" value="HAD superfamily/HAD-like"/>
    <property type="match status" value="1"/>
</dbReference>